<dbReference type="Pfam" id="PF01245">
    <property type="entry name" value="Ribosomal_L19"/>
    <property type="match status" value="1"/>
</dbReference>
<dbReference type="InterPro" id="IPR008991">
    <property type="entry name" value="Translation_prot_SH3-like_sf"/>
</dbReference>
<evidence type="ECO:0000313" key="7">
    <source>
        <dbReference type="Proteomes" id="UP000179059"/>
    </source>
</evidence>
<comment type="caution">
    <text evidence="6">The sequence shown here is derived from an EMBL/GenBank/DDBJ whole genome shotgun (WGS) entry which is preliminary data.</text>
</comment>
<dbReference type="STRING" id="1798647.A2855_02195"/>
<dbReference type="Proteomes" id="UP000179059">
    <property type="component" value="Unassembled WGS sequence"/>
</dbReference>
<dbReference type="SUPFAM" id="SSF50104">
    <property type="entry name" value="Translation proteins SH3-like domain"/>
    <property type="match status" value="1"/>
</dbReference>
<evidence type="ECO:0000313" key="6">
    <source>
        <dbReference type="EMBL" id="OGY97861.1"/>
    </source>
</evidence>
<dbReference type="PANTHER" id="PTHR15680">
    <property type="entry name" value="RIBOSOMAL PROTEIN L19"/>
    <property type="match status" value="1"/>
</dbReference>
<dbReference type="PANTHER" id="PTHR15680:SF9">
    <property type="entry name" value="LARGE RIBOSOMAL SUBUNIT PROTEIN BL19M"/>
    <property type="match status" value="1"/>
</dbReference>
<evidence type="ECO:0000256" key="4">
    <source>
        <dbReference type="ARBA" id="ARBA00035171"/>
    </source>
</evidence>
<reference evidence="6 7" key="1">
    <citation type="journal article" date="2016" name="Nat. Commun.">
        <title>Thousands of microbial genomes shed light on interconnected biogeochemical processes in an aquifer system.</title>
        <authorList>
            <person name="Anantharaman K."/>
            <person name="Brown C.T."/>
            <person name="Hug L.A."/>
            <person name="Sharon I."/>
            <person name="Castelle C.J."/>
            <person name="Probst A.J."/>
            <person name="Thomas B.C."/>
            <person name="Singh A."/>
            <person name="Wilkins M.J."/>
            <person name="Karaoz U."/>
            <person name="Brodie E.L."/>
            <person name="Williams K.H."/>
            <person name="Hubbard S.S."/>
            <person name="Banfield J.F."/>
        </authorList>
    </citation>
    <scope>NUCLEOTIDE SEQUENCE [LARGE SCALE GENOMIC DNA]</scope>
</reference>
<accession>A0A1G2C9L2</accession>
<proteinExistence type="inferred from homology"/>
<keyword evidence="2" id="KW-0689">Ribosomal protein</keyword>
<dbReference type="Gene3D" id="2.30.30.790">
    <property type="match status" value="1"/>
</dbReference>
<sequence>MIKEEILKSIKSGARIKVWEGTIAAPFEGLVIARKHGLQPGATFTVRSIVAGVGVEKVYPLYSPYITKAEIVSSPKKVHRSKLYFVRNMPGRVVRKKIGVSV</sequence>
<dbReference type="AlphaFoldDB" id="A0A1G2C9L2"/>
<protein>
    <recommendedName>
        <fullName evidence="4">Large ribosomal subunit protein bL19</fullName>
    </recommendedName>
    <alternativeName>
        <fullName evidence="5">50S ribosomal protein L19</fullName>
    </alternativeName>
</protein>
<keyword evidence="3" id="KW-0687">Ribonucleoprotein</keyword>
<dbReference type="InterPro" id="IPR038657">
    <property type="entry name" value="Ribosomal_bL19_sf"/>
</dbReference>
<dbReference type="InterPro" id="IPR001857">
    <property type="entry name" value="Ribosomal_bL19"/>
</dbReference>
<organism evidence="6 7">
    <name type="scientific">Candidatus Liptonbacteria bacterium RIFCSPHIGHO2_01_FULL_57_28</name>
    <dbReference type="NCBI Taxonomy" id="1798647"/>
    <lineage>
        <taxon>Bacteria</taxon>
        <taxon>Candidatus Liptoniibacteriota</taxon>
    </lineage>
</organism>
<gene>
    <name evidence="6" type="ORF">A2855_02195</name>
</gene>
<dbReference type="GO" id="GO:0022625">
    <property type="term" value="C:cytosolic large ribosomal subunit"/>
    <property type="evidence" value="ECO:0007669"/>
    <property type="project" value="TreeGrafter"/>
</dbReference>
<name>A0A1G2C9L2_9BACT</name>
<dbReference type="GO" id="GO:0006412">
    <property type="term" value="P:translation"/>
    <property type="evidence" value="ECO:0007669"/>
    <property type="project" value="InterPro"/>
</dbReference>
<evidence type="ECO:0000256" key="1">
    <source>
        <dbReference type="ARBA" id="ARBA00005781"/>
    </source>
</evidence>
<evidence type="ECO:0000256" key="2">
    <source>
        <dbReference type="ARBA" id="ARBA00022980"/>
    </source>
</evidence>
<evidence type="ECO:0000256" key="3">
    <source>
        <dbReference type="ARBA" id="ARBA00023274"/>
    </source>
</evidence>
<dbReference type="GO" id="GO:0003735">
    <property type="term" value="F:structural constituent of ribosome"/>
    <property type="evidence" value="ECO:0007669"/>
    <property type="project" value="InterPro"/>
</dbReference>
<comment type="similarity">
    <text evidence="1">Belongs to the bacterial ribosomal protein bL19 family.</text>
</comment>
<dbReference type="EMBL" id="MHKX01000021">
    <property type="protein sequence ID" value="OGY97861.1"/>
    <property type="molecule type" value="Genomic_DNA"/>
</dbReference>
<evidence type="ECO:0000256" key="5">
    <source>
        <dbReference type="ARBA" id="ARBA00035493"/>
    </source>
</evidence>